<keyword evidence="1" id="KW-1133">Transmembrane helix</keyword>
<evidence type="ECO:0000256" key="1">
    <source>
        <dbReference type="SAM" id="Phobius"/>
    </source>
</evidence>
<evidence type="ECO:0000313" key="3">
    <source>
        <dbReference type="Proteomes" id="UP000075670"/>
    </source>
</evidence>
<proteinExistence type="predicted"/>
<sequence length="38" mass="4213">MGKTVAFILIALTGGSALYAFYRGVILAVFQPYFKTRQ</sequence>
<feature type="transmembrane region" description="Helical" evidence="1">
    <location>
        <begin position="6"/>
        <end position="30"/>
    </location>
</feature>
<organism evidence="2 3">
    <name type="scientific">Moorella mulderi DSM 14980</name>
    <dbReference type="NCBI Taxonomy" id="1122241"/>
    <lineage>
        <taxon>Bacteria</taxon>
        <taxon>Bacillati</taxon>
        <taxon>Bacillota</taxon>
        <taxon>Clostridia</taxon>
        <taxon>Neomoorellales</taxon>
        <taxon>Neomoorellaceae</taxon>
        <taxon>Neomoorella</taxon>
    </lineage>
</organism>
<keyword evidence="1" id="KW-0472">Membrane</keyword>
<reference evidence="2 3" key="1">
    <citation type="submission" date="2016-02" db="EMBL/GenBank/DDBJ databases">
        <title>Genome sequence of Moorella mulderi DSM 14980.</title>
        <authorList>
            <person name="Poehlein A."/>
            <person name="Daniel R."/>
        </authorList>
    </citation>
    <scope>NUCLEOTIDE SEQUENCE [LARGE SCALE GENOMIC DNA]</scope>
    <source>
        <strain evidence="2 3">DSM 14980</strain>
    </source>
</reference>
<protein>
    <submittedName>
        <fullName evidence="2">Uncharacterized protein</fullName>
    </submittedName>
</protein>
<dbReference type="PATRIC" id="fig|1122241.3.peg.3063"/>
<dbReference type="EMBL" id="LTBC01000020">
    <property type="protein sequence ID" value="KYH30811.1"/>
    <property type="molecule type" value="Genomic_DNA"/>
</dbReference>
<dbReference type="Proteomes" id="UP000075670">
    <property type="component" value="Unassembled WGS sequence"/>
</dbReference>
<keyword evidence="1" id="KW-0812">Transmembrane</keyword>
<dbReference type="AlphaFoldDB" id="A0A151AT34"/>
<accession>A0A151AT34</accession>
<comment type="caution">
    <text evidence="2">The sequence shown here is derived from an EMBL/GenBank/DDBJ whole genome shotgun (WGS) entry which is preliminary data.</text>
</comment>
<name>A0A151AT34_9FIRM</name>
<gene>
    <name evidence="2" type="ORF">MOMUL_28760</name>
</gene>
<evidence type="ECO:0000313" key="2">
    <source>
        <dbReference type="EMBL" id="KYH30811.1"/>
    </source>
</evidence>
<keyword evidence="3" id="KW-1185">Reference proteome</keyword>